<dbReference type="Proteomes" id="UP001222027">
    <property type="component" value="Unassembled WGS sequence"/>
</dbReference>
<keyword evidence="2" id="KW-1185">Reference proteome</keyword>
<reference evidence="1 2" key="1">
    <citation type="submission" date="2022-12" db="EMBL/GenBank/DDBJ databases">
        <title>Chromosome-scale assembly of the Ensete ventricosum genome.</title>
        <authorList>
            <person name="Dussert Y."/>
            <person name="Stocks J."/>
            <person name="Wendawek A."/>
            <person name="Woldeyes F."/>
            <person name="Nichols R.A."/>
            <person name="Borrell J.S."/>
        </authorList>
    </citation>
    <scope>NUCLEOTIDE SEQUENCE [LARGE SCALE GENOMIC DNA]</scope>
    <source>
        <strain evidence="2">cv. Maze</strain>
        <tissue evidence="1">Seeds</tissue>
    </source>
</reference>
<sequence>MTLRCQALVENPWVGALQRGYKHTNNGRPSSLIDCNLREAFAEDRACINFAIHENERVLNLPVFKPEKPTTRSILILWYVLTVTQACSYVGCRFLGKVIAVF</sequence>
<evidence type="ECO:0000313" key="2">
    <source>
        <dbReference type="Proteomes" id="UP001222027"/>
    </source>
</evidence>
<comment type="caution">
    <text evidence="1">The sequence shown here is derived from an EMBL/GenBank/DDBJ whole genome shotgun (WGS) entry which is preliminary data.</text>
</comment>
<dbReference type="EMBL" id="JAQQAF010000006">
    <property type="protein sequence ID" value="KAJ8478036.1"/>
    <property type="molecule type" value="Genomic_DNA"/>
</dbReference>
<protein>
    <submittedName>
        <fullName evidence="1">Uncharacterized protein</fullName>
    </submittedName>
</protein>
<proteinExistence type="predicted"/>
<organism evidence="1 2">
    <name type="scientific">Ensete ventricosum</name>
    <name type="common">Abyssinian banana</name>
    <name type="synonym">Musa ensete</name>
    <dbReference type="NCBI Taxonomy" id="4639"/>
    <lineage>
        <taxon>Eukaryota</taxon>
        <taxon>Viridiplantae</taxon>
        <taxon>Streptophyta</taxon>
        <taxon>Embryophyta</taxon>
        <taxon>Tracheophyta</taxon>
        <taxon>Spermatophyta</taxon>
        <taxon>Magnoliopsida</taxon>
        <taxon>Liliopsida</taxon>
        <taxon>Zingiberales</taxon>
        <taxon>Musaceae</taxon>
        <taxon>Ensete</taxon>
    </lineage>
</organism>
<accession>A0AAV8PDD6</accession>
<dbReference type="AlphaFoldDB" id="A0AAV8PDD6"/>
<name>A0AAV8PDD6_ENSVE</name>
<evidence type="ECO:0000313" key="1">
    <source>
        <dbReference type="EMBL" id="KAJ8478036.1"/>
    </source>
</evidence>
<gene>
    <name evidence="1" type="ORF">OPV22_021763</name>
</gene>